<feature type="signal peptide" evidence="3">
    <location>
        <begin position="1"/>
        <end position="24"/>
    </location>
</feature>
<feature type="transmembrane region" description="Helical" evidence="2">
    <location>
        <begin position="408"/>
        <end position="433"/>
    </location>
</feature>
<keyword evidence="3" id="KW-0732">Signal</keyword>
<keyword evidence="2" id="KW-1133">Transmembrane helix</keyword>
<comment type="caution">
    <text evidence="4">The sequence shown here is derived from an EMBL/GenBank/DDBJ whole genome shotgun (WGS) entry which is preliminary data.</text>
</comment>
<dbReference type="AlphaFoldDB" id="A0A8H7R8V2"/>
<reference evidence="4" key="1">
    <citation type="submission" date="2020-12" db="EMBL/GenBank/DDBJ databases">
        <title>Metabolic potential, ecology and presence of endohyphal bacteria is reflected in genomic diversity of Mucoromycotina.</title>
        <authorList>
            <person name="Muszewska A."/>
            <person name="Okrasinska A."/>
            <person name="Steczkiewicz K."/>
            <person name="Drgas O."/>
            <person name="Orlowska M."/>
            <person name="Perlinska-Lenart U."/>
            <person name="Aleksandrzak-Piekarczyk T."/>
            <person name="Szatraj K."/>
            <person name="Zielenkiewicz U."/>
            <person name="Pilsyk S."/>
            <person name="Malc E."/>
            <person name="Mieczkowski P."/>
            <person name="Kruszewska J.S."/>
            <person name="Biernat P."/>
            <person name="Pawlowska J."/>
        </authorList>
    </citation>
    <scope>NUCLEOTIDE SEQUENCE</scope>
    <source>
        <strain evidence="4">CBS 226.32</strain>
    </source>
</reference>
<proteinExistence type="predicted"/>
<organism evidence="4 5">
    <name type="scientific">Mucor plumbeus</name>
    <dbReference type="NCBI Taxonomy" id="97098"/>
    <lineage>
        <taxon>Eukaryota</taxon>
        <taxon>Fungi</taxon>
        <taxon>Fungi incertae sedis</taxon>
        <taxon>Mucoromycota</taxon>
        <taxon>Mucoromycotina</taxon>
        <taxon>Mucoromycetes</taxon>
        <taxon>Mucorales</taxon>
        <taxon>Mucorineae</taxon>
        <taxon>Mucoraceae</taxon>
        <taxon>Mucor</taxon>
    </lineage>
</organism>
<evidence type="ECO:0000313" key="5">
    <source>
        <dbReference type="Proteomes" id="UP000650833"/>
    </source>
</evidence>
<feature type="region of interest" description="Disordered" evidence="1">
    <location>
        <begin position="571"/>
        <end position="594"/>
    </location>
</feature>
<evidence type="ECO:0000256" key="1">
    <source>
        <dbReference type="SAM" id="MobiDB-lite"/>
    </source>
</evidence>
<protein>
    <submittedName>
        <fullName evidence="4">Uncharacterized protein</fullName>
    </submittedName>
</protein>
<keyword evidence="5" id="KW-1185">Reference proteome</keyword>
<dbReference type="EMBL" id="JAEPRC010000148">
    <property type="protein sequence ID" value="KAG2206477.1"/>
    <property type="molecule type" value="Genomic_DNA"/>
</dbReference>
<feature type="compositionally biased region" description="Basic and acidic residues" evidence="1">
    <location>
        <begin position="575"/>
        <end position="586"/>
    </location>
</feature>
<evidence type="ECO:0000256" key="3">
    <source>
        <dbReference type="SAM" id="SignalP"/>
    </source>
</evidence>
<dbReference type="OrthoDB" id="2274107at2759"/>
<keyword evidence="2" id="KW-0472">Membrane</keyword>
<sequence length="594" mass="67011">MHVIKLKWWWWMSCLMILLKRIETLDLNDLGLPNRREAKNVSITFADDDIHVNPPKIISQQQNQQISRKFNTANSACIITRSGKVILIPEEQQESIQIIQNILPNLTIVTETNMTFDGSRAAIDKFVTKSAFLTNYTLTSFNDYVLIQGGQDINQTESQDTYILDLRYPTLGVWYELEITSFTPPPSSFSNSALYATSRWILHFRTESRQDVYITFVDCFDPFTFLWLGTITSFNTTTNSIKVIPSTTSTTTSDCLIIIPCWSSPPSSSSFATQGFNYSETATNSHIKQTTFWKLDISKWIFNNITITPIIINNANSKTNQQKRDENQTSIFFNPVLGGTVTLVTADLAVFYGGTTSISSSAIRTTDQQESMLFFNTTSFKFLPQPLWLSNNNATVQQENTFTNNNQLAIILGSVMGSILFIALLILFVWCCIKRKRSHDGLRHEQQHQKKKSLLLPKWFTEAIDPESHNNRDSPNMAEASSKLPYVLSPIKCLSPIDLFPNPAAAAAVVKDEKDIKLPLPPPLTSRFIEHFDYNSFPLVKNYATNNNNSLGNMASYSSSSSLQLKIATKTTTKIKTEDSSSEKKLPRSASSYV</sequence>
<gene>
    <name evidence="4" type="ORF">INT46_001778</name>
</gene>
<evidence type="ECO:0000256" key="2">
    <source>
        <dbReference type="SAM" id="Phobius"/>
    </source>
</evidence>
<dbReference type="Proteomes" id="UP000650833">
    <property type="component" value="Unassembled WGS sequence"/>
</dbReference>
<name>A0A8H7R8V2_9FUNG</name>
<keyword evidence="2" id="KW-0812">Transmembrane</keyword>
<feature type="chain" id="PRO_5034836931" evidence="3">
    <location>
        <begin position="25"/>
        <end position="594"/>
    </location>
</feature>
<evidence type="ECO:0000313" key="4">
    <source>
        <dbReference type="EMBL" id="KAG2206477.1"/>
    </source>
</evidence>
<accession>A0A8H7R8V2</accession>